<accession>A0A564S8N9</accession>
<keyword evidence="5" id="KW-1185">Reference proteome</keyword>
<dbReference type="AlphaFoldDB" id="A0A564S8N9"/>
<dbReference type="Pfam" id="PF13556">
    <property type="entry name" value="HTH_30"/>
    <property type="match status" value="1"/>
</dbReference>
<evidence type="ECO:0000313" key="5">
    <source>
        <dbReference type="Proteomes" id="UP000363661"/>
    </source>
</evidence>
<dbReference type="Proteomes" id="UP000363661">
    <property type="component" value="Unassembled WGS sequence"/>
</dbReference>
<dbReference type="Gene3D" id="1.10.10.2840">
    <property type="entry name" value="PucR C-terminal helix-turn-helix domain"/>
    <property type="match status" value="1"/>
</dbReference>
<sequence length="311" mass="35649">MANTSELEKGLNELKRLTGITLAVTAEDSEQEQMALEQIRYLCLAYREKYNKNDFLMGLMTGGVPSYDVQQRAARLHIAPEENRILFLIEIKEPDEIIGEILKNLFPSQTKAYIVPVSKERLAVLYPFHETKDSKDSADEHARHLAHAIVDTLNAEALAHVQVSFSQMIPSLLELSGAFREASLALKVGKLFYPEQTVFPYNELGIGRLIYQLPVSLCESFLQEVFLDKIPDKLDDETLLTINRFLQNNLNIAETSRQLHMHRNTLIYRLEQIEKRTGLDLRQFEDAMTFKIATMVMNYLHAEKEKSCTEV</sequence>
<protein>
    <submittedName>
        <fullName evidence="4">Carbohydrate diacid regulator</fullName>
    </submittedName>
</protein>
<dbReference type="SUPFAM" id="SSF46689">
    <property type="entry name" value="Homeodomain-like"/>
    <property type="match status" value="1"/>
</dbReference>
<gene>
    <name evidence="4" type="primary">cdaR_4</name>
    <name evidence="4" type="ORF">RTSSTS7063_02881</name>
</gene>
<dbReference type="InterPro" id="IPR025736">
    <property type="entry name" value="PucR_C-HTH_dom"/>
</dbReference>
<feature type="domain" description="PucR C-terminal helix-turn-helix" evidence="2">
    <location>
        <begin position="240"/>
        <end position="294"/>
    </location>
</feature>
<feature type="domain" description="CdaR GGDEF-like" evidence="3">
    <location>
        <begin position="62"/>
        <end position="188"/>
    </location>
</feature>
<dbReference type="Pfam" id="PF17853">
    <property type="entry name" value="GGDEF_2"/>
    <property type="match status" value="1"/>
</dbReference>
<evidence type="ECO:0000313" key="4">
    <source>
        <dbReference type="EMBL" id="VUW91392.1"/>
    </source>
</evidence>
<comment type="similarity">
    <text evidence="1">Belongs to the CdaR family.</text>
</comment>
<reference evidence="4 5" key="1">
    <citation type="submission" date="2019-07" db="EMBL/GenBank/DDBJ databases">
        <authorList>
            <person name="Hibberd C M."/>
            <person name="Gehrig L. J."/>
            <person name="Chang H.-W."/>
            <person name="Venkatesh S."/>
        </authorList>
    </citation>
    <scope>NUCLEOTIDE SEQUENCE [LARGE SCALE GENOMIC DNA]</scope>
    <source>
        <strain evidence="4">Ruminococcus_torques_SSTS_Bg7063</strain>
    </source>
</reference>
<dbReference type="EMBL" id="CABHNA010000004">
    <property type="protein sequence ID" value="VUW91392.1"/>
    <property type="molecule type" value="Genomic_DNA"/>
</dbReference>
<organism evidence="4 5">
    <name type="scientific">[Ruminococcus] torques</name>
    <dbReference type="NCBI Taxonomy" id="33039"/>
    <lineage>
        <taxon>Bacteria</taxon>
        <taxon>Bacillati</taxon>
        <taxon>Bacillota</taxon>
        <taxon>Clostridia</taxon>
        <taxon>Lachnospirales</taxon>
        <taxon>Lachnospiraceae</taxon>
        <taxon>Mediterraneibacter</taxon>
    </lineage>
</organism>
<evidence type="ECO:0000256" key="1">
    <source>
        <dbReference type="ARBA" id="ARBA00006754"/>
    </source>
</evidence>
<evidence type="ECO:0000259" key="3">
    <source>
        <dbReference type="Pfam" id="PF17853"/>
    </source>
</evidence>
<dbReference type="RefSeq" id="WP_144366162.1">
    <property type="nucleotide sequence ID" value="NZ_CABHNA010000004.1"/>
</dbReference>
<name>A0A564S8N9_9FIRM</name>
<dbReference type="InterPro" id="IPR042070">
    <property type="entry name" value="PucR_C-HTH_sf"/>
</dbReference>
<dbReference type="InterPro" id="IPR041522">
    <property type="entry name" value="CdaR_GGDEF"/>
</dbReference>
<evidence type="ECO:0000259" key="2">
    <source>
        <dbReference type="Pfam" id="PF13556"/>
    </source>
</evidence>
<dbReference type="PANTHER" id="PTHR33744:SF15">
    <property type="entry name" value="CARBOHYDRATE DIACID REGULATOR"/>
    <property type="match status" value="1"/>
</dbReference>
<dbReference type="InterPro" id="IPR009057">
    <property type="entry name" value="Homeodomain-like_sf"/>
</dbReference>
<proteinExistence type="inferred from homology"/>
<dbReference type="PANTHER" id="PTHR33744">
    <property type="entry name" value="CARBOHYDRATE DIACID REGULATOR"/>
    <property type="match status" value="1"/>
</dbReference>
<dbReference type="InterPro" id="IPR051448">
    <property type="entry name" value="CdaR-like_regulators"/>
</dbReference>